<feature type="compositionally biased region" description="Basic and acidic residues" evidence="2">
    <location>
        <begin position="54"/>
        <end position="67"/>
    </location>
</feature>
<dbReference type="PATRIC" id="fig|1454003.3.peg.1576"/>
<name>A0A011PVQ5_9PROT</name>
<evidence type="ECO:0000313" key="3">
    <source>
        <dbReference type="EMBL" id="EXI80915.1"/>
    </source>
</evidence>
<evidence type="ECO:0000256" key="2">
    <source>
        <dbReference type="SAM" id="MobiDB-lite"/>
    </source>
</evidence>
<reference evidence="3 4" key="1">
    <citation type="submission" date="2014-02" db="EMBL/GenBank/DDBJ databases">
        <title>Expanding our view of genomic diversity in Candidatus Accumulibacter clades.</title>
        <authorList>
            <person name="Skennerton C.T."/>
            <person name="Barr J.J."/>
            <person name="Slater F.R."/>
            <person name="Bond P.L."/>
            <person name="Tyson G.W."/>
        </authorList>
    </citation>
    <scope>NUCLEOTIDE SEQUENCE [LARGE SCALE GENOMIC DNA]</scope>
    <source>
        <strain evidence="4">BA-92</strain>
    </source>
</reference>
<dbReference type="NCBIfam" id="NF003316">
    <property type="entry name" value="PRK04325.1"/>
    <property type="match status" value="1"/>
</dbReference>
<dbReference type="Pfam" id="PF04102">
    <property type="entry name" value="SlyX"/>
    <property type="match status" value="1"/>
</dbReference>
<proteinExistence type="predicted"/>
<gene>
    <name evidence="3" type="ORF">AW10_01528</name>
</gene>
<evidence type="ECO:0000256" key="1">
    <source>
        <dbReference type="SAM" id="Coils"/>
    </source>
</evidence>
<dbReference type="InterPro" id="IPR007236">
    <property type="entry name" value="SlyX"/>
</dbReference>
<organism evidence="3 4">
    <name type="scientific">Candidatus Accumulibacter appositus</name>
    <dbReference type="NCBI Taxonomy" id="1454003"/>
    <lineage>
        <taxon>Bacteria</taxon>
        <taxon>Pseudomonadati</taxon>
        <taxon>Pseudomonadota</taxon>
        <taxon>Betaproteobacteria</taxon>
        <taxon>Candidatus Accumulibacter</taxon>
    </lineage>
</organism>
<protein>
    <submittedName>
        <fullName evidence="3">Phi X174 lysis protein</fullName>
    </submittedName>
</protein>
<keyword evidence="1" id="KW-0175">Coiled coil</keyword>
<dbReference type="AlphaFoldDB" id="A0A011PVQ5"/>
<dbReference type="PANTHER" id="PTHR36508">
    <property type="entry name" value="PROTEIN SLYX"/>
    <property type="match status" value="1"/>
</dbReference>
<sequence length="67" mass="8000">METRLTELEVRLNLTEDLVEALNLTVYRQQQQIDLLQQQLRHLYRQLQDTPPAAEKRSADEEIPPHY</sequence>
<accession>A0A011PVQ5</accession>
<dbReference type="Proteomes" id="UP000021816">
    <property type="component" value="Unassembled WGS sequence"/>
</dbReference>
<dbReference type="STRING" id="1454003.AW10_01528"/>
<dbReference type="EMBL" id="JEMX01000028">
    <property type="protein sequence ID" value="EXI80915.1"/>
    <property type="molecule type" value="Genomic_DNA"/>
</dbReference>
<feature type="coiled-coil region" evidence="1">
    <location>
        <begin position="5"/>
        <end position="39"/>
    </location>
</feature>
<comment type="caution">
    <text evidence="3">The sequence shown here is derived from an EMBL/GenBank/DDBJ whole genome shotgun (WGS) entry which is preliminary data.</text>
</comment>
<evidence type="ECO:0000313" key="4">
    <source>
        <dbReference type="Proteomes" id="UP000021816"/>
    </source>
</evidence>
<feature type="region of interest" description="Disordered" evidence="2">
    <location>
        <begin position="47"/>
        <end position="67"/>
    </location>
</feature>
<dbReference type="PANTHER" id="PTHR36508:SF1">
    <property type="entry name" value="PROTEIN SLYX"/>
    <property type="match status" value="1"/>
</dbReference>